<gene>
    <name evidence="2" type="primary">Kdelc1</name>
    <name evidence="2" type="ORF">SNAT2548_LOCUS32978</name>
</gene>
<dbReference type="Proteomes" id="UP000604046">
    <property type="component" value="Unassembled WGS sequence"/>
</dbReference>
<feature type="region of interest" description="Disordered" evidence="1">
    <location>
        <begin position="722"/>
        <end position="771"/>
    </location>
</feature>
<feature type="compositionally biased region" description="Acidic residues" evidence="1">
    <location>
        <begin position="742"/>
        <end position="751"/>
    </location>
</feature>
<name>A0A812UMI7_9DINO</name>
<evidence type="ECO:0000256" key="1">
    <source>
        <dbReference type="SAM" id="MobiDB-lite"/>
    </source>
</evidence>
<protein>
    <submittedName>
        <fullName evidence="2">Kdelc1 protein</fullName>
    </submittedName>
</protein>
<proteinExistence type="predicted"/>
<keyword evidence="3" id="KW-1185">Reference proteome</keyword>
<comment type="caution">
    <text evidence="2">The sequence shown here is derived from an EMBL/GenBank/DDBJ whole genome shotgun (WGS) entry which is preliminary data.</text>
</comment>
<feature type="compositionally biased region" description="Basic and acidic residues" evidence="1">
    <location>
        <begin position="722"/>
        <end position="732"/>
    </location>
</feature>
<dbReference type="EMBL" id="CAJNDS010002734">
    <property type="protein sequence ID" value="CAE7577891.1"/>
    <property type="molecule type" value="Genomic_DNA"/>
</dbReference>
<organism evidence="2 3">
    <name type="scientific">Symbiodinium natans</name>
    <dbReference type="NCBI Taxonomy" id="878477"/>
    <lineage>
        <taxon>Eukaryota</taxon>
        <taxon>Sar</taxon>
        <taxon>Alveolata</taxon>
        <taxon>Dinophyceae</taxon>
        <taxon>Suessiales</taxon>
        <taxon>Symbiodiniaceae</taxon>
        <taxon>Symbiodinium</taxon>
    </lineage>
</organism>
<accession>A0A812UMI7</accession>
<evidence type="ECO:0000313" key="3">
    <source>
        <dbReference type="Proteomes" id="UP000604046"/>
    </source>
</evidence>
<sequence>MQQPGQQATELAMQSSVSAVVARIRARSCGTPMPFTSQVPVQNSESGRGYTLGREYPCMGNGSMLSSILAPVGVSLTFCVIVGKSLHMFGKCSSLLCGACSIDRASRPRHFETGQQATELAVQSSVSAVVARIRARSCGTPMPFTSQVPVQNSESGRGYTLGREYPCMGNGSMLSSILAPVGVSLTFCVIVGKSLHMFGKCSNLLCGACSIDRASRPRHFETGQQATELAVQSSVSAAVARIRARSCGTPMPFTSQVPVQNSESGRGFWGPARPDPDNGELTPEILATRGIRTWGQGQSTRRMMKMMEEMVEVSWSDSAALWTAWNVRWPTNQRPDNKGRRGWFVNLCTNLDLGPWNFDSFWSETPYVVAGAHAEGRSLRTVLSANAMDPFRGVGGGDRCAALEPALAGDRYVWQSPCRSKMYRGIMNGCRKESRNSKDARRYTEFQNQLHRSLALDQKLADYRLATIQETGQSEAESGLAFWASLNTEDPATSSCPSAVSMKGLVSMAGYGFVGALILGRKTDKTSGANLKTRWYLAARVKHAGTTFAKVEQGATCDGLLVQLAPRILQCSRQLPSPYSICVHHEIELALQPLEDRIVCAGSIGGDSGRSRCRGQQATELAMQSSVSAVVARIRARSCGTPMPFTSQVPVQNSESGRGYTLGREYPCMGNGSMLSSILAPVGVSLTFCVIVGKSLHMFGKCSNLLCGAAASTVRLDLDTSRQDEPLLHPDEMSVSFREAEREVEDDEGEEATGPSEMEGDPVFETTHDGKNSPQLSLFLEGLSLEDQQDFEIQKAEGLREAQEMAARSREAAVRMVEDAIYAEAGEDGVLVVGNFAERNPCENVGYLHQTFVHVDHNAATFVCRPCHADCDGTCYGPDLHDCEEIAKKRKRVKNRVPVTLFQDSSLKHFRQSFEESFQMLRNAGLSVNDTNYTDDTIPDEMVECMETGECSMESTNITEADGDLEFENSSAELFAMTPDPEAATVDVRTLHSGVQNAIDAELSRRGLIPVREDIDENHSYEVPMTDSEKEDGPIRGEPADQLAGSLLQMMANATEEDVDVNIIETQEESCAQLNRSNRSGGVTLLQFNAFMRGEYKDVSRLERKKRIKAYAKSIVVSLLGVDNPCATAIDQLMGAMMQIYDCYETATAFRAPLCDLKAKYVDIRDSLWTIIIVARSVKTFASPFRYLPFVNGFAHKAYKIMDLLEKKVTPMHKKVRDLKKSPHGQQHESSSCCMPSFLLDDGARAACKVWPHKGYRCGSCEGGAVCGVVKMCNTFFSMETAIDDFFVKWILPFMGAAFLLVREGNGPLASCGIHSCVPLKKVSDEVYNAIQSSFLSKCPPKAPSINFPNMGIMNKAKQTLEKVKSFFSFLRGVLARRHCVRLPWTSCEWRYYTKRVCFRCPGWGRRRRWSGFRWRSCCMHIRVRYPHCWYYWRSFCFSFQQILKGISGWLRKSFGPALSTVKAAINVLLYPVKWIMEGMVDQIMRPLNSLNIELPFSFADMLLD</sequence>
<dbReference type="OrthoDB" id="413123at2759"/>
<reference evidence="2" key="1">
    <citation type="submission" date="2021-02" db="EMBL/GenBank/DDBJ databases">
        <authorList>
            <person name="Dougan E. K."/>
            <person name="Rhodes N."/>
            <person name="Thang M."/>
            <person name="Chan C."/>
        </authorList>
    </citation>
    <scope>NUCLEOTIDE SEQUENCE</scope>
</reference>
<evidence type="ECO:0000313" key="2">
    <source>
        <dbReference type="EMBL" id="CAE7577891.1"/>
    </source>
</evidence>